<gene>
    <name evidence="2" type="ORF">ACFSBL_07235</name>
</gene>
<sequence>MIDRAYTASLFVLYQLSIAAGIVLMPLALAMRQLGVSLPIHRVVESLGMAYDEANAV</sequence>
<keyword evidence="1" id="KW-0812">Transmembrane</keyword>
<organism evidence="2 3">
    <name type="scientific">Haloarchaeobius litoreus</name>
    <dbReference type="NCBI Taxonomy" id="755306"/>
    <lineage>
        <taxon>Archaea</taxon>
        <taxon>Methanobacteriati</taxon>
        <taxon>Methanobacteriota</taxon>
        <taxon>Stenosarchaea group</taxon>
        <taxon>Halobacteria</taxon>
        <taxon>Halobacteriales</taxon>
        <taxon>Halorubellaceae</taxon>
        <taxon>Haloarchaeobius</taxon>
    </lineage>
</organism>
<feature type="transmembrane region" description="Helical" evidence="1">
    <location>
        <begin position="12"/>
        <end position="31"/>
    </location>
</feature>
<keyword evidence="3" id="KW-1185">Reference proteome</keyword>
<dbReference type="AlphaFoldDB" id="A0ABD6DGP2"/>
<dbReference type="RefSeq" id="WP_256399015.1">
    <property type="nucleotide sequence ID" value="NZ_JANHJR010000001.1"/>
</dbReference>
<evidence type="ECO:0000313" key="3">
    <source>
        <dbReference type="Proteomes" id="UP001597034"/>
    </source>
</evidence>
<comment type="caution">
    <text evidence="2">The sequence shown here is derived from an EMBL/GenBank/DDBJ whole genome shotgun (WGS) entry which is preliminary data.</text>
</comment>
<name>A0ABD6DGP2_9EURY</name>
<evidence type="ECO:0000256" key="1">
    <source>
        <dbReference type="SAM" id="Phobius"/>
    </source>
</evidence>
<proteinExistence type="predicted"/>
<dbReference type="EMBL" id="JBHUDO010000002">
    <property type="protein sequence ID" value="MFD1645471.1"/>
    <property type="molecule type" value="Genomic_DNA"/>
</dbReference>
<evidence type="ECO:0008006" key="4">
    <source>
        <dbReference type="Google" id="ProtNLM"/>
    </source>
</evidence>
<accession>A0ABD6DGP2</accession>
<keyword evidence="1" id="KW-1133">Transmembrane helix</keyword>
<keyword evidence="1" id="KW-0472">Membrane</keyword>
<protein>
    <recommendedName>
        <fullName evidence="4">MFS transporter</fullName>
    </recommendedName>
</protein>
<dbReference type="Proteomes" id="UP001597034">
    <property type="component" value="Unassembled WGS sequence"/>
</dbReference>
<reference evidence="2 3" key="1">
    <citation type="journal article" date="2019" name="Int. J. Syst. Evol. Microbiol.">
        <title>The Global Catalogue of Microorganisms (GCM) 10K type strain sequencing project: providing services to taxonomists for standard genome sequencing and annotation.</title>
        <authorList>
            <consortium name="The Broad Institute Genomics Platform"/>
            <consortium name="The Broad Institute Genome Sequencing Center for Infectious Disease"/>
            <person name="Wu L."/>
            <person name="Ma J."/>
        </authorList>
    </citation>
    <scope>NUCLEOTIDE SEQUENCE [LARGE SCALE GENOMIC DNA]</scope>
    <source>
        <strain evidence="2 3">CGMCC 1.10390</strain>
    </source>
</reference>
<evidence type="ECO:0000313" key="2">
    <source>
        <dbReference type="EMBL" id="MFD1645471.1"/>
    </source>
</evidence>